<dbReference type="OrthoDB" id="1164716at2"/>
<sequence>MTDEEREALGINKSETNKMINSALSGAASDVTAGAISNNSEVQYEIDKFIKAKKLPFELVSKWFNLNQFGQEDYLPMKLIQDRGIYSASAQEISEAETTTRGLNELQNSGKNLIKNTFVVFTKMNFVSNEPIALAIKQTTDAAANELSSLARDLALKGSEKIYNKTKEGYSVWTTAWLYRLDWTEKTWSELGEIIKAKRNGEDVTFASLDVNFEFIGTEKASSLVTFSLKEKRTEEQIIELSTIRNVDQVYAKLQKNHDVFKAKSPIVIEDGEIYSKIGMKEGLEGGENFEVLEEIWDSETNEITYKKIASIKVDKKQVWDNRYGASEGKEKELGKTLFKGKVKNLASGMLIRQIK</sequence>
<protein>
    <submittedName>
        <fullName evidence="1">Uncharacterized protein</fullName>
    </submittedName>
</protein>
<accession>S7WVE6</accession>
<proteinExistence type="predicted"/>
<dbReference type="Proteomes" id="UP000014962">
    <property type="component" value="Unassembled WGS sequence"/>
</dbReference>
<reference evidence="1 2" key="1">
    <citation type="journal article" date="2013" name="Genome Announc.">
        <title>Draft Genome Sequence of Winogradskyella psychrotolerans RS-3T, Isolated from the Marine Transect of Kongsfjorden, Ny-Alesund, Svalbard, Arctic Ocean.</title>
        <authorList>
            <person name="Kumar Pinnaka A."/>
            <person name="Ara S."/>
            <person name="Singh A."/>
            <person name="Shivaji S."/>
        </authorList>
    </citation>
    <scope>NUCLEOTIDE SEQUENCE [LARGE SCALE GENOMIC DNA]</scope>
    <source>
        <strain evidence="1 2">RS-3</strain>
    </source>
</reference>
<dbReference type="AlphaFoldDB" id="S7WVE6"/>
<dbReference type="RefSeq" id="WP_020894525.1">
    <property type="nucleotide sequence ID" value="NZ_ATMR01000176.1"/>
</dbReference>
<comment type="caution">
    <text evidence="1">The sequence shown here is derived from an EMBL/GenBank/DDBJ whole genome shotgun (WGS) entry which is preliminary data.</text>
</comment>
<dbReference type="EMBL" id="ATMR01000176">
    <property type="protein sequence ID" value="EPR70694.1"/>
    <property type="molecule type" value="Genomic_DNA"/>
</dbReference>
<gene>
    <name evidence="1" type="ORF">ADIWIN_3341</name>
</gene>
<dbReference type="STRING" id="641526.ADIWIN_3341"/>
<keyword evidence="2" id="KW-1185">Reference proteome</keyword>
<evidence type="ECO:0000313" key="2">
    <source>
        <dbReference type="Proteomes" id="UP000014962"/>
    </source>
</evidence>
<dbReference type="eggNOG" id="ENOG502Z8G2">
    <property type="taxonomic scope" value="Bacteria"/>
</dbReference>
<evidence type="ECO:0000313" key="1">
    <source>
        <dbReference type="EMBL" id="EPR70694.1"/>
    </source>
</evidence>
<name>S7WVE6_9FLAO</name>
<organism evidence="1 2">
    <name type="scientific">Winogradskyella psychrotolerans RS-3</name>
    <dbReference type="NCBI Taxonomy" id="641526"/>
    <lineage>
        <taxon>Bacteria</taxon>
        <taxon>Pseudomonadati</taxon>
        <taxon>Bacteroidota</taxon>
        <taxon>Flavobacteriia</taxon>
        <taxon>Flavobacteriales</taxon>
        <taxon>Flavobacteriaceae</taxon>
        <taxon>Winogradskyella</taxon>
    </lineage>
</organism>